<dbReference type="Bgee" id="ENSGGOG00000012580">
    <property type="expression patterns" value="Expressed in liver and 5 other cell types or tissues"/>
</dbReference>
<accession>A0A2I2YCS0</accession>
<dbReference type="AlphaFoldDB" id="A0A2I2YCS0"/>
<dbReference type="InterPro" id="IPR000261">
    <property type="entry name" value="EH_dom"/>
</dbReference>
<dbReference type="GeneTree" id="ENSGT00940000157065"/>
<reference evidence="2" key="4">
    <citation type="submission" date="2025-09" db="UniProtKB">
        <authorList>
            <consortium name="Ensembl"/>
        </authorList>
    </citation>
    <scope>IDENTIFICATION</scope>
</reference>
<dbReference type="EMBL" id="CABD030119180">
    <property type="status" value="NOT_ANNOTATED_CDS"/>
    <property type="molecule type" value="Genomic_DNA"/>
</dbReference>
<dbReference type="Pfam" id="PF12763">
    <property type="entry name" value="EH"/>
    <property type="match status" value="1"/>
</dbReference>
<proteinExistence type="predicted"/>
<dbReference type="PANTHER" id="PTHR11216">
    <property type="entry name" value="EH DOMAIN"/>
    <property type="match status" value="1"/>
</dbReference>
<dbReference type="EMBL" id="CABD030119186">
    <property type="status" value="NOT_ANNOTATED_CDS"/>
    <property type="molecule type" value="Genomic_DNA"/>
</dbReference>
<sequence>MAQFPTPFGGSLDIWAITVEERAKHDQQFHSLKPISGFITGDQARNFFFQSGLPQPVLAQIWYGRYRQHATAYSCCSSANGIHSSCWNVSNPSIFCSHSSCAPPG</sequence>
<evidence type="ECO:0000259" key="1">
    <source>
        <dbReference type="PROSITE" id="PS50031"/>
    </source>
</evidence>
<dbReference type="EMBL" id="CABD030119185">
    <property type="status" value="NOT_ANNOTATED_CDS"/>
    <property type="molecule type" value="Genomic_DNA"/>
</dbReference>
<dbReference type="SUPFAM" id="SSF47473">
    <property type="entry name" value="EF-hand"/>
    <property type="match status" value="1"/>
</dbReference>
<dbReference type="InterPro" id="IPR011992">
    <property type="entry name" value="EF-hand-dom_pair"/>
</dbReference>
<reference evidence="2 3" key="2">
    <citation type="journal article" date="2012" name="Nature">
        <title>Insights into hominid evolution from the gorilla genome sequence.</title>
        <authorList>
            <person name="Scally A."/>
            <person name="Dutheil J.Y."/>
            <person name="Hillier L.W."/>
            <person name="Jordan G.E."/>
            <person name="Goodhead I."/>
            <person name="Herrero J."/>
            <person name="Hobolth A."/>
            <person name="Lappalainen T."/>
            <person name="Mailund T."/>
            <person name="Marques-Bonet T."/>
            <person name="McCarthy S."/>
            <person name="Montgomery S.H."/>
            <person name="Schwalie P.C."/>
            <person name="Tang Y.A."/>
            <person name="Ward M.C."/>
            <person name="Xue Y."/>
            <person name="Yngvadottir B."/>
            <person name="Alkan C."/>
            <person name="Andersen L.N."/>
            <person name="Ayub Q."/>
            <person name="Ball E.V."/>
            <person name="Beal K."/>
            <person name="Bradley B.J."/>
            <person name="Chen Y."/>
            <person name="Clee C.M."/>
            <person name="Fitzgerald S."/>
            <person name="Graves T.A."/>
            <person name="Gu Y."/>
            <person name="Heath P."/>
            <person name="Heger A."/>
            <person name="Karakoc E."/>
            <person name="Kolb-Kokocinski A."/>
            <person name="Laird G.K."/>
            <person name="Lunter G."/>
            <person name="Meader S."/>
            <person name="Mort M."/>
            <person name="Mullikin J.C."/>
            <person name="Munch K."/>
            <person name="O'Connor T.D."/>
            <person name="Phillips A.D."/>
            <person name="Prado-Martinez J."/>
            <person name="Rogers A.S."/>
            <person name="Sajjadian S."/>
            <person name="Schmidt D."/>
            <person name="Shaw K."/>
            <person name="Simpson J.T."/>
            <person name="Stenson P.D."/>
            <person name="Turner D.J."/>
            <person name="Vigilant L."/>
            <person name="Vilella A.J."/>
            <person name="Whitener W."/>
            <person name="Zhu B."/>
            <person name="Cooper D.N."/>
            <person name="de Jong P."/>
            <person name="Dermitzakis E.T."/>
            <person name="Eichler E.E."/>
            <person name="Flicek P."/>
            <person name="Goldman N."/>
            <person name="Mundy N.I."/>
            <person name="Ning Z."/>
            <person name="Odom D.T."/>
            <person name="Ponting C.P."/>
            <person name="Quail M.A."/>
            <person name="Ryder O.A."/>
            <person name="Searle S.M."/>
            <person name="Warren W.C."/>
            <person name="Wilson R.K."/>
            <person name="Schierup M.H."/>
            <person name="Rogers J."/>
            <person name="Tyler-Smith C."/>
            <person name="Durbin R."/>
        </authorList>
    </citation>
    <scope>NUCLEOTIDE SEQUENCE [LARGE SCALE GENOMIC DNA]</scope>
</reference>
<protein>
    <submittedName>
        <fullName evidence="2">Intersectin 1</fullName>
    </submittedName>
</protein>
<dbReference type="EMBL" id="CABD030119181">
    <property type="status" value="NOT_ANNOTATED_CDS"/>
    <property type="molecule type" value="Genomic_DNA"/>
</dbReference>
<feature type="domain" description="EH" evidence="1">
    <location>
        <begin position="21"/>
        <end position="62"/>
    </location>
</feature>
<dbReference type="EMBL" id="CABD030119184">
    <property type="status" value="NOT_ANNOTATED_CDS"/>
    <property type="molecule type" value="Genomic_DNA"/>
</dbReference>
<evidence type="ECO:0000313" key="2">
    <source>
        <dbReference type="Ensembl" id="ENSGGOP00000032734.1"/>
    </source>
</evidence>
<organism evidence="2 3">
    <name type="scientific">Gorilla gorilla gorilla</name>
    <name type="common">Western lowland gorilla</name>
    <dbReference type="NCBI Taxonomy" id="9595"/>
    <lineage>
        <taxon>Eukaryota</taxon>
        <taxon>Metazoa</taxon>
        <taxon>Chordata</taxon>
        <taxon>Craniata</taxon>
        <taxon>Vertebrata</taxon>
        <taxon>Euteleostomi</taxon>
        <taxon>Mammalia</taxon>
        <taxon>Eutheria</taxon>
        <taxon>Euarchontoglires</taxon>
        <taxon>Primates</taxon>
        <taxon>Haplorrhini</taxon>
        <taxon>Catarrhini</taxon>
        <taxon>Hominidae</taxon>
        <taxon>Gorilla</taxon>
    </lineage>
</organism>
<gene>
    <name evidence="2" type="primary">ITSN1</name>
</gene>
<reference evidence="2" key="3">
    <citation type="submission" date="2025-08" db="UniProtKB">
        <authorList>
            <consortium name="Ensembl"/>
        </authorList>
    </citation>
    <scope>IDENTIFICATION</scope>
</reference>
<dbReference type="EMBL" id="CABD030119182">
    <property type="status" value="NOT_ANNOTATED_CDS"/>
    <property type="molecule type" value="Genomic_DNA"/>
</dbReference>
<dbReference type="PANTHER" id="PTHR11216:SF68">
    <property type="entry name" value="INTERSECTIN-1"/>
    <property type="match status" value="1"/>
</dbReference>
<dbReference type="SMART" id="SM00027">
    <property type="entry name" value="EH"/>
    <property type="match status" value="1"/>
</dbReference>
<name>A0A2I2YCS0_GORGO</name>
<dbReference type="PROSITE" id="PS50031">
    <property type="entry name" value="EH"/>
    <property type="match status" value="1"/>
</dbReference>
<evidence type="ECO:0000313" key="3">
    <source>
        <dbReference type="Proteomes" id="UP000001519"/>
    </source>
</evidence>
<dbReference type="Gene3D" id="1.10.238.10">
    <property type="entry name" value="EF-hand"/>
    <property type="match status" value="1"/>
</dbReference>
<keyword evidence="3" id="KW-1185">Reference proteome</keyword>
<dbReference type="Proteomes" id="UP000001519">
    <property type="component" value="Chromosome 21"/>
</dbReference>
<reference evidence="3" key="1">
    <citation type="submission" date="2011-05" db="EMBL/GenBank/DDBJ databases">
        <title>Insights into the evolution of the great apes provided by the gorilla genome.</title>
        <authorList>
            <person name="Scally A."/>
        </authorList>
    </citation>
    <scope>NUCLEOTIDE SEQUENCE [LARGE SCALE GENOMIC DNA]</scope>
</reference>
<dbReference type="EMBL" id="CABD030119183">
    <property type="status" value="NOT_ANNOTATED_CDS"/>
    <property type="molecule type" value="Genomic_DNA"/>
</dbReference>
<dbReference type="Ensembl" id="ENSGGOT00000060396.1">
    <property type="protein sequence ID" value="ENSGGOP00000032734.1"/>
    <property type="gene ID" value="ENSGGOG00000012580.3"/>
</dbReference>